<protein>
    <recommendedName>
        <fullName evidence="2">Rhodanese domain-containing protein</fullName>
    </recommendedName>
</protein>
<evidence type="ECO:0000256" key="1">
    <source>
        <dbReference type="SAM" id="SignalP"/>
    </source>
</evidence>
<sequence length="122" mass="13677">MKLSYFLFTIILSLVSLSIHAQIADTDTLKSLTVRKGTVIVDVRTAEEYDEGHIESSINLPLQILADSIKSLKHYEKVIVICRSGRRSAKAKAELEEAGFTNVYNGGGWEHLKSILEVREEE</sequence>
<dbReference type="PANTHER" id="PTHR43031:SF1">
    <property type="entry name" value="PYRIDINE NUCLEOTIDE-DISULPHIDE OXIDOREDUCTASE"/>
    <property type="match status" value="1"/>
</dbReference>
<dbReference type="InterPro" id="IPR050229">
    <property type="entry name" value="GlpE_sulfurtransferase"/>
</dbReference>
<dbReference type="PROSITE" id="PS50206">
    <property type="entry name" value="RHODANESE_3"/>
    <property type="match status" value="1"/>
</dbReference>
<dbReference type="InterPro" id="IPR001763">
    <property type="entry name" value="Rhodanese-like_dom"/>
</dbReference>
<evidence type="ECO:0000313" key="3">
    <source>
        <dbReference type="EMBL" id="SBV94922.1"/>
    </source>
</evidence>
<name>A0A212J643_9BACT</name>
<feature type="domain" description="Rhodanese" evidence="2">
    <location>
        <begin position="34"/>
        <end position="121"/>
    </location>
</feature>
<dbReference type="AlphaFoldDB" id="A0A212J643"/>
<gene>
    <name evidence="3" type="ORF">KL86DYS2_10816</name>
</gene>
<dbReference type="PANTHER" id="PTHR43031">
    <property type="entry name" value="FAD-DEPENDENT OXIDOREDUCTASE"/>
    <property type="match status" value="1"/>
</dbReference>
<dbReference type="SMART" id="SM00450">
    <property type="entry name" value="RHOD"/>
    <property type="match status" value="1"/>
</dbReference>
<feature type="chain" id="PRO_5012781291" description="Rhodanese domain-containing protein" evidence="1">
    <location>
        <begin position="22"/>
        <end position="122"/>
    </location>
</feature>
<accession>A0A212J643</accession>
<dbReference type="Gene3D" id="3.40.250.10">
    <property type="entry name" value="Rhodanese-like domain"/>
    <property type="match status" value="1"/>
</dbReference>
<keyword evidence="1" id="KW-0732">Signal</keyword>
<evidence type="ECO:0000259" key="2">
    <source>
        <dbReference type="PROSITE" id="PS50206"/>
    </source>
</evidence>
<dbReference type="Pfam" id="PF00581">
    <property type="entry name" value="Rhodanese"/>
    <property type="match status" value="1"/>
</dbReference>
<dbReference type="RefSeq" id="WP_296947415.1">
    <property type="nucleotide sequence ID" value="NZ_LT599021.1"/>
</dbReference>
<reference evidence="3" key="1">
    <citation type="submission" date="2016-04" db="EMBL/GenBank/DDBJ databases">
        <authorList>
            <person name="Evans L.H."/>
            <person name="Alamgir A."/>
            <person name="Owens N."/>
            <person name="Weber N.D."/>
            <person name="Virtaneva K."/>
            <person name="Barbian K."/>
            <person name="Babar A."/>
            <person name="Rosenke K."/>
        </authorList>
    </citation>
    <scope>NUCLEOTIDE SEQUENCE</scope>
    <source>
        <strain evidence="3">86-2</strain>
    </source>
</reference>
<proteinExistence type="predicted"/>
<dbReference type="EMBL" id="FLUL01000001">
    <property type="protein sequence ID" value="SBV94922.1"/>
    <property type="molecule type" value="Genomic_DNA"/>
</dbReference>
<dbReference type="CDD" id="cd00158">
    <property type="entry name" value="RHOD"/>
    <property type="match status" value="1"/>
</dbReference>
<organism evidence="3">
    <name type="scientific">uncultured Dysgonomonas sp</name>
    <dbReference type="NCBI Taxonomy" id="206096"/>
    <lineage>
        <taxon>Bacteria</taxon>
        <taxon>Pseudomonadati</taxon>
        <taxon>Bacteroidota</taxon>
        <taxon>Bacteroidia</taxon>
        <taxon>Bacteroidales</taxon>
        <taxon>Dysgonomonadaceae</taxon>
        <taxon>Dysgonomonas</taxon>
        <taxon>environmental samples</taxon>
    </lineage>
</organism>
<dbReference type="InterPro" id="IPR036873">
    <property type="entry name" value="Rhodanese-like_dom_sf"/>
</dbReference>
<dbReference type="SUPFAM" id="SSF52821">
    <property type="entry name" value="Rhodanese/Cell cycle control phosphatase"/>
    <property type="match status" value="1"/>
</dbReference>
<feature type="signal peptide" evidence="1">
    <location>
        <begin position="1"/>
        <end position="21"/>
    </location>
</feature>